<sequence>MCNTLAVLRLSSNCNTYSSPTSECFPSLKFYKGLVVPSFPNLRPLEVVFSDDPYWKVLAAFLQGSSNLEDIVLEDISNICVHLSYTLPNRTKCDEDDSDHNPIDLYKPPCCVRSSVYGRELVVQGVSNVPKGFDDLSS</sequence>
<dbReference type="EMBL" id="RDQH01000337">
    <property type="protein sequence ID" value="RXH84119.1"/>
    <property type="molecule type" value="Genomic_DNA"/>
</dbReference>
<accession>A0A498ILN2</accession>
<evidence type="ECO:0000313" key="2">
    <source>
        <dbReference type="Proteomes" id="UP000290289"/>
    </source>
</evidence>
<keyword evidence="2" id="KW-1185">Reference proteome</keyword>
<evidence type="ECO:0000313" key="1">
    <source>
        <dbReference type="EMBL" id="RXH84119.1"/>
    </source>
</evidence>
<proteinExistence type="predicted"/>
<name>A0A498ILN2_MALDO</name>
<evidence type="ECO:0008006" key="3">
    <source>
        <dbReference type="Google" id="ProtNLM"/>
    </source>
</evidence>
<protein>
    <recommendedName>
        <fullName evidence="3">FBD domain-containing protein</fullName>
    </recommendedName>
</protein>
<dbReference type="AlphaFoldDB" id="A0A498ILN2"/>
<gene>
    <name evidence="1" type="ORF">DVH24_027018</name>
</gene>
<dbReference type="Proteomes" id="UP000290289">
    <property type="component" value="Chromosome 11"/>
</dbReference>
<comment type="caution">
    <text evidence="1">The sequence shown here is derived from an EMBL/GenBank/DDBJ whole genome shotgun (WGS) entry which is preliminary data.</text>
</comment>
<reference evidence="1 2" key="1">
    <citation type="submission" date="2018-10" db="EMBL/GenBank/DDBJ databases">
        <title>A high-quality apple genome assembly.</title>
        <authorList>
            <person name="Hu J."/>
        </authorList>
    </citation>
    <scope>NUCLEOTIDE SEQUENCE [LARGE SCALE GENOMIC DNA]</scope>
    <source>
        <strain evidence="2">cv. HFTH1</strain>
        <tissue evidence="1">Young leaf</tissue>
    </source>
</reference>
<organism evidence="1 2">
    <name type="scientific">Malus domestica</name>
    <name type="common">Apple</name>
    <name type="synonym">Pyrus malus</name>
    <dbReference type="NCBI Taxonomy" id="3750"/>
    <lineage>
        <taxon>Eukaryota</taxon>
        <taxon>Viridiplantae</taxon>
        <taxon>Streptophyta</taxon>
        <taxon>Embryophyta</taxon>
        <taxon>Tracheophyta</taxon>
        <taxon>Spermatophyta</taxon>
        <taxon>Magnoliopsida</taxon>
        <taxon>eudicotyledons</taxon>
        <taxon>Gunneridae</taxon>
        <taxon>Pentapetalae</taxon>
        <taxon>rosids</taxon>
        <taxon>fabids</taxon>
        <taxon>Rosales</taxon>
        <taxon>Rosaceae</taxon>
        <taxon>Amygdaloideae</taxon>
        <taxon>Maleae</taxon>
        <taxon>Malus</taxon>
    </lineage>
</organism>